<dbReference type="EMBL" id="CP159837">
    <property type="protein sequence ID" value="XCM37751.1"/>
    <property type="molecule type" value="Genomic_DNA"/>
</dbReference>
<dbReference type="NCBIfam" id="NF038302">
    <property type="entry name" value="EPS_HpsE"/>
    <property type="match status" value="1"/>
</dbReference>
<dbReference type="InterPro" id="IPR035919">
    <property type="entry name" value="EAL_sf"/>
</dbReference>
<feature type="domain" description="EAL" evidence="1">
    <location>
        <begin position="334"/>
        <end position="589"/>
    </location>
</feature>
<accession>A0AAU8JES8</accession>
<evidence type="ECO:0000259" key="1">
    <source>
        <dbReference type="PROSITE" id="PS50883"/>
    </source>
</evidence>
<dbReference type="AlphaFoldDB" id="A0AAU8JES8"/>
<dbReference type="InterPro" id="IPR029044">
    <property type="entry name" value="Nucleotide-diphossugar_trans"/>
</dbReference>
<dbReference type="RefSeq" id="WP_354635607.1">
    <property type="nucleotide sequence ID" value="NZ_CP159837.1"/>
</dbReference>
<sequence>MVDFTVAIPTYNGETRLPDVLERLRSQVETESFTWEILVIDNNSCDRTAQVIREYQTQWPSWCPLIYYFCPEQGAAFARQKAVEKAKGKLIGFLDDDNLPEKNWVAAAYEFGQNHPQLGAYGSQIHGYFFEANTPEEMPKNFKEIASFLAIVERGNTPHLYNLYHKILPPGAGLVVRKDVWLKSVPNRLFLNHQGKEAGMASEDLEALLHIQKAGWEIWYNPEMIVYHKIPNNRLKADYLRLLTRCVGLSRHRLRMMTLETWQIPLAFPAYLANDLRRLVLHLIKHGLNVKKDPVAASQREFLVSTLVSPLFLWKKKQSKKIPREIFSQSLQKTEQILNQIAQGFEQDRFCLYAQEIQPISPFNSSNQHTEILLRLKDELDRILLPSEFMPIAQHYKLMPTIDRWVVRQIFREIAGESLDPSLSLYEINVSIETVKDPNFINFLHREFREYEITPEMISFAISETCAIANLETIIKFINYIKKIGSQLTLDHVGRGNISPKYIKKMPVDYLKIDGKFFSQRASNRPSIDKIYQINDLGHQLGMKTIAEAVENQEIFEQMKSIGVDYVQGYGIAPTHPLITYSHRQSLLS</sequence>
<dbReference type="PANTHER" id="PTHR33121">
    <property type="entry name" value="CYCLIC DI-GMP PHOSPHODIESTERASE PDEF"/>
    <property type="match status" value="1"/>
</dbReference>
<dbReference type="Gene3D" id="3.20.20.450">
    <property type="entry name" value="EAL domain"/>
    <property type="match status" value="1"/>
</dbReference>
<dbReference type="InterPro" id="IPR050706">
    <property type="entry name" value="Cyclic-di-GMP_PDE-like"/>
</dbReference>
<dbReference type="InterPro" id="IPR001633">
    <property type="entry name" value="EAL_dom"/>
</dbReference>
<dbReference type="Pfam" id="PF00535">
    <property type="entry name" value="Glycos_transf_2"/>
    <property type="match status" value="1"/>
</dbReference>
<organism evidence="2">
    <name type="scientific">Planktothricoides raciborskii GIHE-MW2</name>
    <dbReference type="NCBI Taxonomy" id="2792601"/>
    <lineage>
        <taxon>Bacteria</taxon>
        <taxon>Bacillati</taxon>
        <taxon>Cyanobacteriota</taxon>
        <taxon>Cyanophyceae</taxon>
        <taxon>Oscillatoriophycideae</taxon>
        <taxon>Oscillatoriales</taxon>
        <taxon>Oscillatoriaceae</taxon>
        <taxon>Planktothricoides</taxon>
    </lineage>
</organism>
<protein>
    <submittedName>
        <fullName evidence="2">Hormogonium polysaccharide biosynthesis glycosyltransferase HpsE</fullName>
    </submittedName>
</protein>
<name>A0AAU8JES8_9CYAN</name>
<gene>
    <name evidence="2" type="primary">hpsE</name>
    <name evidence="2" type="ORF">ABWT76_000546</name>
</gene>
<dbReference type="SMART" id="SM00052">
    <property type="entry name" value="EAL"/>
    <property type="match status" value="1"/>
</dbReference>
<dbReference type="CDD" id="cd00761">
    <property type="entry name" value="Glyco_tranf_GTA_type"/>
    <property type="match status" value="1"/>
</dbReference>
<dbReference type="GO" id="GO:0071111">
    <property type="term" value="F:cyclic-guanylate-specific phosphodiesterase activity"/>
    <property type="evidence" value="ECO:0007669"/>
    <property type="project" value="InterPro"/>
</dbReference>
<dbReference type="PANTHER" id="PTHR33121:SF23">
    <property type="entry name" value="CYCLIC DI-GMP PHOSPHODIESTERASE PDEB"/>
    <property type="match status" value="1"/>
</dbReference>
<dbReference type="PROSITE" id="PS50883">
    <property type="entry name" value="EAL"/>
    <property type="match status" value="1"/>
</dbReference>
<dbReference type="Gene3D" id="3.90.550.10">
    <property type="entry name" value="Spore Coat Polysaccharide Biosynthesis Protein SpsA, Chain A"/>
    <property type="match status" value="1"/>
</dbReference>
<dbReference type="SUPFAM" id="SSF141868">
    <property type="entry name" value="EAL domain-like"/>
    <property type="match status" value="1"/>
</dbReference>
<proteinExistence type="predicted"/>
<dbReference type="CDD" id="cd01948">
    <property type="entry name" value="EAL"/>
    <property type="match status" value="1"/>
</dbReference>
<dbReference type="InterPro" id="IPR001173">
    <property type="entry name" value="Glyco_trans_2-like"/>
</dbReference>
<reference evidence="2" key="1">
    <citation type="submission" date="2024-07" db="EMBL/GenBank/DDBJ databases">
        <authorList>
            <person name="Kim Y.J."/>
            <person name="Jeong J.Y."/>
        </authorList>
    </citation>
    <scope>NUCLEOTIDE SEQUENCE</scope>
    <source>
        <strain evidence="2">GIHE-MW2</strain>
    </source>
</reference>
<dbReference type="Pfam" id="PF00563">
    <property type="entry name" value="EAL"/>
    <property type="match status" value="1"/>
</dbReference>
<dbReference type="SUPFAM" id="SSF53448">
    <property type="entry name" value="Nucleotide-diphospho-sugar transferases"/>
    <property type="match status" value="1"/>
</dbReference>
<evidence type="ECO:0000313" key="2">
    <source>
        <dbReference type="EMBL" id="XCM37751.1"/>
    </source>
</evidence>